<dbReference type="GO" id="GO:0015074">
    <property type="term" value="P:DNA integration"/>
    <property type="evidence" value="ECO:0007669"/>
    <property type="project" value="UniProtKB-KW"/>
</dbReference>
<evidence type="ECO:0000256" key="1">
    <source>
        <dbReference type="ARBA" id="ARBA00008857"/>
    </source>
</evidence>
<reference evidence="7 8" key="1">
    <citation type="submission" date="2018-11" db="EMBL/GenBank/DDBJ databases">
        <title>Pseudaminobacter arsenicus sp. nov., an arsenic-resistant bacterium isolated from arsenic-rich aquifers.</title>
        <authorList>
            <person name="Mu Y."/>
        </authorList>
    </citation>
    <scope>NUCLEOTIDE SEQUENCE [LARGE SCALE GENOMIC DNA]</scope>
    <source>
        <strain evidence="7 8">CB3</strain>
    </source>
</reference>
<dbReference type="SUPFAM" id="SSF56349">
    <property type="entry name" value="DNA breaking-rejoining enzymes"/>
    <property type="match status" value="1"/>
</dbReference>
<dbReference type="InterPro" id="IPR011010">
    <property type="entry name" value="DNA_brk_join_enz"/>
</dbReference>
<proteinExistence type="inferred from homology"/>
<dbReference type="EMBL" id="RKST01000038">
    <property type="protein sequence ID" value="RUM95513.1"/>
    <property type="molecule type" value="Genomic_DNA"/>
</dbReference>
<feature type="compositionally biased region" description="Basic residues" evidence="5">
    <location>
        <begin position="7"/>
        <end position="17"/>
    </location>
</feature>
<dbReference type="InterPro" id="IPR053876">
    <property type="entry name" value="Phage_int_M"/>
</dbReference>
<dbReference type="Proteomes" id="UP000281647">
    <property type="component" value="Unassembled WGS sequence"/>
</dbReference>
<evidence type="ECO:0000313" key="8">
    <source>
        <dbReference type="Proteomes" id="UP000281647"/>
    </source>
</evidence>
<dbReference type="Pfam" id="PF22022">
    <property type="entry name" value="Phage_int_M"/>
    <property type="match status" value="1"/>
</dbReference>
<feature type="region of interest" description="Disordered" evidence="5">
    <location>
        <begin position="1"/>
        <end position="21"/>
    </location>
</feature>
<dbReference type="PANTHER" id="PTHR30629">
    <property type="entry name" value="PROPHAGE INTEGRASE"/>
    <property type="match status" value="1"/>
</dbReference>
<gene>
    <name evidence="7" type="ORF">EET67_22670</name>
</gene>
<dbReference type="Gene3D" id="1.10.150.130">
    <property type="match status" value="1"/>
</dbReference>
<sequence length="323" mass="35784">MILGVRRSSKKSGRQTPRKIPSAAVAADLRAKLVAEDKAVRPRERFDYLIGLANADFGTLPVSEISAAEVLATVRKLERRGKLASAAKARTSVGQVFRFAIATGRAENDPTLALRGAIAARKVIHRPAIRDRKGFGGLLRSIWGYPHIETAAGLKLLALLYSRPSELRLATWQEFDLDAATWTIPAERMKGRKEHKKPLPVQAVAILRQHHEITGGVLVFPSIRSRRRPISDATWSAALRAMGIGSDQHVPHGFRASASTLLNESGRWSSDAIERELAHVDGNEVRRAYARGDHWQERVEMAKWWGNEIDAMRKGAEVIPLRA</sequence>
<dbReference type="InterPro" id="IPR013762">
    <property type="entry name" value="Integrase-like_cat_sf"/>
</dbReference>
<dbReference type="InterPro" id="IPR050808">
    <property type="entry name" value="Phage_Integrase"/>
</dbReference>
<dbReference type="GO" id="GO:0006310">
    <property type="term" value="P:DNA recombination"/>
    <property type="evidence" value="ECO:0007669"/>
    <property type="project" value="UniProtKB-KW"/>
</dbReference>
<dbReference type="InterPro" id="IPR002104">
    <property type="entry name" value="Integrase_catalytic"/>
</dbReference>
<organism evidence="7 8">
    <name type="scientific">Borborobacter arsenicus</name>
    <dbReference type="NCBI Taxonomy" id="1851146"/>
    <lineage>
        <taxon>Bacteria</taxon>
        <taxon>Pseudomonadati</taxon>
        <taxon>Pseudomonadota</taxon>
        <taxon>Alphaproteobacteria</taxon>
        <taxon>Hyphomicrobiales</taxon>
        <taxon>Phyllobacteriaceae</taxon>
        <taxon>Borborobacter</taxon>
    </lineage>
</organism>
<dbReference type="Pfam" id="PF00589">
    <property type="entry name" value="Phage_integrase"/>
    <property type="match status" value="1"/>
</dbReference>
<dbReference type="OrthoDB" id="9795573at2"/>
<evidence type="ECO:0000259" key="6">
    <source>
        <dbReference type="PROSITE" id="PS51898"/>
    </source>
</evidence>
<dbReference type="CDD" id="cd00801">
    <property type="entry name" value="INT_P4_C"/>
    <property type="match status" value="1"/>
</dbReference>
<dbReference type="AlphaFoldDB" id="A0A432V012"/>
<dbReference type="PANTHER" id="PTHR30629:SF2">
    <property type="entry name" value="PROPHAGE INTEGRASE INTS-RELATED"/>
    <property type="match status" value="1"/>
</dbReference>
<protein>
    <submittedName>
        <fullName evidence="7">Integrase</fullName>
    </submittedName>
</protein>
<name>A0A432V012_9HYPH</name>
<dbReference type="GO" id="GO:0003677">
    <property type="term" value="F:DNA binding"/>
    <property type="evidence" value="ECO:0007669"/>
    <property type="project" value="UniProtKB-KW"/>
</dbReference>
<evidence type="ECO:0000256" key="2">
    <source>
        <dbReference type="ARBA" id="ARBA00022908"/>
    </source>
</evidence>
<keyword evidence="8" id="KW-1185">Reference proteome</keyword>
<accession>A0A432V012</accession>
<keyword evidence="4" id="KW-0233">DNA recombination</keyword>
<dbReference type="InterPro" id="IPR010998">
    <property type="entry name" value="Integrase_recombinase_N"/>
</dbReference>
<comment type="similarity">
    <text evidence="1">Belongs to the 'phage' integrase family.</text>
</comment>
<comment type="caution">
    <text evidence="7">The sequence shown here is derived from an EMBL/GenBank/DDBJ whole genome shotgun (WGS) entry which is preliminary data.</text>
</comment>
<dbReference type="PROSITE" id="PS51898">
    <property type="entry name" value="TYR_RECOMBINASE"/>
    <property type="match status" value="1"/>
</dbReference>
<keyword evidence="3" id="KW-0238">DNA-binding</keyword>
<evidence type="ECO:0000256" key="4">
    <source>
        <dbReference type="ARBA" id="ARBA00023172"/>
    </source>
</evidence>
<evidence type="ECO:0000256" key="5">
    <source>
        <dbReference type="SAM" id="MobiDB-lite"/>
    </source>
</evidence>
<feature type="domain" description="Tyr recombinase" evidence="6">
    <location>
        <begin position="125"/>
        <end position="302"/>
    </location>
</feature>
<evidence type="ECO:0000313" key="7">
    <source>
        <dbReference type="EMBL" id="RUM95513.1"/>
    </source>
</evidence>
<dbReference type="Gene3D" id="1.10.443.10">
    <property type="entry name" value="Intergrase catalytic core"/>
    <property type="match status" value="1"/>
</dbReference>
<evidence type="ECO:0000256" key="3">
    <source>
        <dbReference type="ARBA" id="ARBA00023125"/>
    </source>
</evidence>
<keyword evidence="2" id="KW-0229">DNA integration</keyword>